<proteinExistence type="predicted"/>
<feature type="domain" description="PTS EIIA type-4" evidence="8">
    <location>
        <begin position="4"/>
        <end position="133"/>
    </location>
</feature>
<dbReference type="RefSeq" id="WP_202583711.1">
    <property type="nucleotide sequence ID" value="NZ_BKBO01000010.1"/>
</dbReference>
<keyword evidence="7" id="KW-0418">Kinase</keyword>
<reference evidence="10" key="1">
    <citation type="submission" date="2019-08" db="EMBL/GenBank/DDBJ databases">
        <authorList>
            <person name="Ishikawa M."/>
            <person name="Suzuki T."/>
            <person name="Matsutani M."/>
        </authorList>
    </citation>
    <scope>NUCLEOTIDE SEQUENCE</scope>
    <source>
        <strain evidence="10">7C1</strain>
        <strain evidence="9">8C4</strain>
    </source>
</reference>
<dbReference type="InterPro" id="IPR051471">
    <property type="entry name" value="Bacterial_PTS_sugar_comp"/>
</dbReference>
<dbReference type="InterPro" id="IPR004701">
    <property type="entry name" value="PTS_EIIA_man-typ"/>
</dbReference>
<evidence type="ECO:0000256" key="2">
    <source>
        <dbReference type="ARBA" id="ARBA00022448"/>
    </source>
</evidence>
<evidence type="ECO:0000256" key="7">
    <source>
        <dbReference type="ARBA" id="ARBA00022777"/>
    </source>
</evidence>
<keyword evidence="2" id="KW-0813">Transport</keyword>
<sequence>MEETIGIVVMTHGDFGKAAMESVQLIVGQQDNYDTVSVFVVDEVGKLKQELFDKVSHLDTSKGLIVFTDIVGGTPTNLASELLTREDVLVVAGVNLPVLLEVFTNRTKDIHTLKEIITNAYGQGLTIRTNEDLEGEDDDEYSL</sequence>
<dbReference type="GO" id="GO:0016301">
    <property type="term" value="F:kinase activity"/>
    <property type="evidence" value="ECO:0007669"/>
    <property type="project" value="UniProtKB-KW"/>
</dbReference>
<gene>
    <name evidence="9" type="ORF">TK11N_08620</name>
    <name evidence="10" type="ORF">TK2N_09320</name>
</gene>
<keyword evidence="4" id="KW-0762">Sugar transport</keyword>
<dbReference type="Gene3D" id="3.40.50.510">
    <property type="entry name" value="Phosphotransferase system, mannose-type IIA component"/>
    <property type="match status" value="1"/>
</dbReference>
<accession>A0AAN4UB82</accession>
<dbReference type="GO" id="GO:0005737">
    <property type="term" value="C:cytoplasm"/>
    <property type="evidence" value="ECO:0007669"/>
    <property type="project" value="UniProtKB-SubCell"/>
</dbReference>
<dbReference type="Proteomes" id="UP000886597">
    <property type="component" value="Unassembled WGS sequence"/>
</dbReference>
<dbReference type="CDD" id="cd00006">
    <property type="entry name" value="PTS_IIA_man"/>
    <property type="match status" value="1"/>
</dbReference>
<evidence type="ECO:0000259" key="8">
    <source>
        <dbReference type="PROSITE" id="PS51096"/>
    </source>
</evidence>
<dbReference type="AlphaFoldDB" id="A0AAN4UB82"/>
<dbReference type="InterPro" id="IPR036662">
    <property type="entry name" value="PTS_EIIA_man-typ_sf"/>
</dbReference>
<evidence type="ECO:0000256" key="5">
    <source>
        <dbReference type="ARBA" id="ARBA00022679"/>
    </source>
</evidence>
<dbReference type="InterPro" id="IPR033887">
    <property type="entry name" value="PTS_IIA_man"/>
</dbReference>
<evidence type="ECO:0000313" key="10">
    <source>
        <dbReference type="EMBL" id="GEQ54088.1"/>
    </source>
</evidence>
<dbReference type="EMBL" id="BKBO01000010">
    <property type="protein sequence ID" value="GEQ49010.1"/>
    <property type="molecule type" value="Genomic_DNA"/>
</dbReference>
<dbReference type="GO" id="GO:0009401">
    <property type="term" value="P:phosphoenolpyruvate-dependent sugar phosphotransferase system"/>
    <property type="evidence" value="ECO:0007669"/>
    <property type="project" value="UniProtKB-KW"/>
</dbReference>
<evidence type="ECO:0000256" key="6">
    <source>
        <dbReference type="ARBA" id="ARBA00022683"/>
    </source>
</evidence>
<keyword evidence="3" id="KW-0963">Cytoplasm</keyword>
<organism evidence="10 11">
    <name type="scientific">Tetragenococcus koreensis</name>
    <dbReference type="NCBI Taxonomy" id="290335"/>
    <lineage>
        <taxon>Bacteria</taxon>
        <taxon>Bacillati</taxon>
        <taxon>Bacillota</taxon>
        <taxon>Bacilli</taxon>
        <taxon>Lactobacillales</taxon>
        <taxon>Enterococcaceae</taxon>
        <taxon>Tetragenococcus</taxon>
    </lineage>
</organism>
<evidence type="ECO:0000256" key="4">
    <source>
        <dbReference type="ARBA" id="ARBA00022597"/>
    </source>
</evidence>
<evidence type="ECO:0000256" key="1">
    <source>
        <dbReference type="ARBA" id="ARBA00004496"/>
    </source>
</evidence>
<evidence type="ECO:0000256" key="3">
    <source>
        <dbReference type="ARBA" id="ARBA00022490"/>
    </source>
</evidence>
<dbReference type="SUPFAM" id="SSF53062">
    <property type="entry name" value="PTS system fructose IIA component-like"/>
    <property type="match status" value="1"/>
</dbReference>
<evidence type="ECO:0000313" key="12">
    <source>
        <dbReference type="Proteomes" id="UP000886607"/>
    </source>
</evidence>
<keyword evidence="12" id="KW-1185">Reference proteome</keyword>
<reference evidence="10" key="2">
    <citation type="journal article" date="2020" name="Int. Dairy J.">
        <title>Lactic acid bacterial diversity in Brie cheese focusing on salt concentration and pH of isolation medium and characterisation of halophilic and alkaliphilic lactic acid bacterial isolates.</title>
        <authorList>
            <person name="Unno R."/>
            <person name="Matsutani M."/>
            <person name="Suzuki T."/>
            <person name="Kodama K."/>
            <person name="Matsushita H."/>
            <person name="Yamasato K."/>
            <person name="Koizumi Y."/>
            <person name="Ishikawa M."/>
        </authorList>
    </citation>
    <scope>NUCLEOTIDE SEQUENCE</scope>
    <source>
        <strain evidence="10">7C1</strain>
        <strain evidence="9">8C4</strain>
    </source>
</reference>
<name>A0AAN4UB82_9ENTE</name>
<dbReference type="EMBL" id="BKBQ01000011">
    <property type="protein sequence ID" value="GEQ54088.1"/>
    <property type="molecule type" value="Genomic_DNA"/>
</dbReference>
<keyword evidence="5" id="KW-0808">Transferase</keyword>
<keyword evidence="6" id="KW-0598">Phosphotransferase system</keyword>
<dbReference type="GO" id="GO:0016020">
    <property type="term" value="C:membrane"/>
    <property type="evidence" value="ECO:0007669"/>
    <property type="project" value="InterPro"/>
</dbReference>
<dbReference type="PANTHER" id="PTHR33799:SF1">
    <property type="entry name" value="PTS SYSTEM MANNOSE-SPECIFIC EIIAB COMPONENT-RELATED"/>
    <property type="match status" value="1"/>
</dbReference>
<evidence type="ECO:0000313" key="11">
    <source>
        <dbReference type="Proteomes" id="UP000886597"/>
    </source>
</evidence>
<dbReference type="Pfam" id="PF03610">
    <property type="entry name" value="EIIA-man"/>
    <property type="match status" value="1"/>
</dbReference>
<evidence type="ECO:0000313" key="9">
    <source>
        <dbReference type="EMBL" id="GEQ49010.1"/>
    </source>
</evidence>
<comment type="caution">
    <text evidence="10">The sequence shown here is derived from an EMBL/GenBank/DDBJ whole genome shotgun (WGS) entry which is preliminary data.</text>
</comment>
<comment type="subcellular location">
    <subcellularLocation>
        <location evidence="1">Cytoplasm</location>
    </subcellularLocation>
</comment>
<protein>
    <submittedName>
        <fullName evidence="10">Mannose-specific PTS system IIA component</fullName>
    </submittedName>
</protein>
<dbReference type="Proteomes" id="UP000886607">
    <property type="component" value="Unassembled WGS sequence"/>
</dbReference>
<dbReference type="PANTHER" id="PTHR33799">
    <property type="entry name" value="PTS PERMEASE-RELATED-RELATED"/>
    <property type="match status" value="1"/>
</dbReference>
<dbReference type="PROSITE" id="PS51096">
    <property type="entry name" value="PTS_EIIA_TYPE_4"/>
    <property type="match status" value="1"/>
</dbReference>